<name>A0A9W7CIW5_9STRA</name>
<feature type="domain" description="Aspartyl/asparaginy/proline hydroxylase" evidence="2">
    <location>
        <begin position="186"/>
        <end position="344"/>
    </location>
</feature>
<accession>A0A9W7CIW5</accession>
<dbReference type="InterPro" id="IPR007803">
    <property type="entry name" value="Asp/Arg/Pro-Hydrxlase"/>
</dbReference>
<keyword evidence="4" id="KW-1185">Reference proteome</keyword>
<gene>
    <name evidence="3" type="ORF">TrVE_jg4588</name>
</gene>
<dbReference type="GO" id="GO:0005783">
    <property type="term" value="C:endoplasmic reticulum"/>
    <property type="evidence" value="ECO:0007669"/>
    <property type="project" value="TreeGrafter"/>
</dbReference>
<comment type="similarity">
    <text evidence="1">Belongs to the aspartyl/asparaginyl beta-hydroxylase family.</text>
</comment>
<evidence type="ECO:0000256" key="1">
    <source>
        <dbReference type="ARBA" id="ARBA00007730"/>
    </source>
</evidence>
<dbReference type="SUPFAM" id="SSF51197">
    <property type="entry name" value="Clavaminate synthase-like"/>
    <property type="match status" value="1"/>
</dbReference>
<dbReference type="AlphaFoldDB" id="A0A9W7CIW5"/>
<dbReference type="GO" id="GO:0062101">
    <property type="term" value="F:peptidyl-aspartic acid 3-dioxygenase activity"/>
    <property type="evidence" value="ECO:0007669"/>
    <property type="project" value="InterPro"/>
</dbReference>
<proteinExistence type="inferred from homology"/>
<sequence>MGYSESDLKHDEETLKNLELFRSPSGFRRAMPKLISSVRKGPGKRYWVTMQYIAGGYQQMSRKLSSAGGLEEEENQTLKLVVATYKMAESIYQSWLESGGDTLNFPQLKYAMSRTTVLRHWGDALNALGLKESAEEIYEIGVSEKLWTKIMCRPEKQLETIEAGGSYFYEVEEVLPDFVVEGIKESLEGIRTEFMKNVKEGKGVETWKVESSGLHSTHTWFQLPFYVDGDSKPGACGRYPLVCEVYDGERFPAARKGQIKLSAMAGGTVVRKHAGPTMERLRMHCSVVGEVGDDSWIRVGDEKRSWEVGECFIFDESCEHEVFIGGVGGDEKYRVVLIADLANPLLVNYEDYREASKGSKLAEVGGSRLYEETQDRFMRKRGHDVPEL</sequence>
<dbReference type="Pfam" id="PF05118">
    <property type="entry name" value="Asp_Arg_Hydrox"/>
    <property type="match status" value="1"/>
</dbReference>
<evidence type="ECO:0000313" key="3">
    <source>
        <dbReference type="EMBL" id="GMI05474.1"/>
    </source>
</evidence>
<dbReference type="EMBL" id="BRXX01000331">
    <property type="protein sequence ID" value="GMI05474.1"/>
    <property type="molecule type" value="Genomic_DNA"/>
</dbReference>
<dbReference type="Gene3D" id="2.60.120.330">
    <property type="entry name" value="B-lactam Antibiotic, Isopenicillin N Synthase, Chain"/>
    <property type="match status" value="1"/>
</dbReference>
<dbReference type="InterPro" id="IPR039038">
    <property type="entry name" value="ASPH"/>
</dbReference>
<comment type="caution">
    <text evidence="3">The sequence shown here is derived from an EMBL/GenBank/DDBJ whole genome shotgun (WGS) entry which is preliminary data.</text>
</comment>
<dbReference type="PANTHER" id="PTHR12366">
    <property type="entry name" value="ASPARTYL/ASPARAGINYL BETA-HYDROXYLASE"/>
    <property type="match status" value="1"/>
</dbReference>
<dbReference type="PANTHER" id="PTHR12366:SF32">
    <property type="entry name" value="ASPARTATE BETA-HYDROXYLASE ISOFORM X1"/>
    <property type="match status" value="1"/>
</dbReference>
<protein>
    <recommendedName>
        <fullName evidence="2">Aspartyl/asparaginy/proline hydroxylase domain-containing protein</fullName>
    </recommendedName>
</protein>
<dbReference type="InterPro" id="IPR027443">
    <property type="entry name" value="IPNS-like_sf"/>
</dbReference>
<evidence type="ECO:0000313" key="4">
    <source>
        <dbReference type="Proteomes" id="UP001165160"/>
    </source>
</evidence>
<dbReference type="Proteomes" id="UP001165160">
    <property type="component" value="Unassembled WGS sequence"/>
</dbReference>
<evidence type="ECO:0000259" key="2">
    <source>
        <dbReference type="Pfam" id="PF05118"/>
    </source>
</evidence>
<organism evidence="3 4">
    <name type="scientific">Triparma verrucosa</name>
    <dbReference type="NCBI Taxonomy" id="1606542"/>
    <lineage>
        <taxon>Eukaryota</taxon>
        <taxon>Sar</taxon>
        <taxon>Stramenopiles</taxon>
        <taxon>Ochrophyta</taxon>
        <taxon>Bolidophyceae</taxon>
        <taxon>Parmales</taxon>
        <taxon>Triparmaceae</taxon>
        <taxon>Triparma</taxon>
    </lineage>
</organism>
<reference evidence="4" key="1">
    <citation type="journal article" date="2023" name="Commun. Biol.">
        <title>Genome analysis of Parmales, the sister group of diatoms, reveals the evolutionary specialization of diatoms from phago-mixotrophs to photoautotrophs.</title>
        <authorList>
            <person name="Ban H."/>
            <person name="Sato S."/>
            <person name="Yoshikawa S."/>
            <person name="Yamada K."/>
            <person name="Nakamura Y."/>
            <person name="Ichinomiya M."/>
            <person name="Sato N."/>
            <person name="Blanc-Mathieu R."/>
            <person name="Endo H."/>
            <person name="Kuwata A."/>
            <person name="Ogata H."/>
        </authorList>
    </citation>
    <scope>NUCLEOTIDE SEQUENCE [LARGE SCALE GENOMIC DNA]</scope>
    <source>
        <strain evidence="4">NIES 3699</strain>
    </source>
</reference>